<feature type="compositionally biased region" description="Basic residues" evidence="1">
    <location>
        <begin position="1"/>
        <end position="11"/>
    </location>
</feature>
<comment type="caution">
    <text evidence="2">The sequence shown here is derived from an EMBL/GenBank/DDBJ whole genome shotgun (WGS) entry which is preliminary data.</text>
</comment>
<proteinExistence type="predicted"/>
<organism evidence="2 3">
    <name type="scientific">Trichinella patagoniensis</name>
    <dbReference type="NCBI Taxonomy" id="990121"/>
    <lineage>
        <taxon>Eukaryota</taxon>
        <taxon>Metazoa</taxon>
        <taxon>Ecdysozoa</taxon>
        <taxon>Nematoda</taxon>
        <taxon>Enoplea</taxon>
        <taxon>Dorylaimia</taxon>
        <taxon>Trichinellida</taxon>
        <taxon>Trichinellidae</taxon>
        <taxon>Trichinella</taxon>
    </lineage>
</organism>
<feature type="region of interest" description="Disordered" evidence="1">
    <location>
        <begin position="1"/>
        <end position="27"/>
    </location>
</feature>
<protein>
    <submittedName>
        <fullName evidence="2">Uncharacterized protein</fullName>
    </submittedName>
</protein>
<dbReference type="Proteomes" id="UP000054783">
    <property type="component" value="Unassembled WGS sequence"/>
</dbReference>
<keyword evidence="3" id="KW-1185">Reference proteome</keyword>
<gene>
    <name evidence="2" type="ORF">T12_10123</name>
</gene>
<evidence type="ECO:0000313" key="3">
    <source>
        <dbReference type="Proteomes" id="UP000054783"/>
    </source>
</evidence>
<evidence type="ECO:0000256" key="1">
    <source>
        <dbReference type="SAM" id="MobiDB-lite"/>
    </source>
</evidence>
<accession>A0A0V0ZT74</accession>
<dbReference type="EMBL" id="JYDQ01000092">
    <property type="protein sequence ID" value="KRY15618.1"/>
    <property type="molecule type" value="Genomic_DNA"/>
</dbReference>
<evidence type="ECO:0000313" key="2">
    <source>
        <dbReference type="EMBL" id="KRY15618.1"/>
    </source>
</evidence>
<name>A0A0V0ZT74_9BILA</name>
<sequence length="62" mass="6802">MASTRTSKRRPSPSDYGHTPESGPRTLGIRAPYQKILASSVPEPFLHPWLAVTAVVEVVRSD</sequence>
<reference evidence="2 3" key="1">
    <citation type="submission" date="2015-01" db="EMBL/GenBank/DDBJ databases">
        <title>Evolution of Trichinella species and genotypes.</title>
        <authorList>
            <person name="Korhonen P.K."/>
            <person name="Edoardo P."/>
            <person name="Giuseppe L.R."/>
            <person name="Gasser R.B."/>
        </authorList>
    </citation>
    <scope>NUCLEOTIDE SEQUENCE [LARGE SCALE GENOMIC DNA]</scope>
    <source>
        <strain evidence="2">ISS2496</strain>
    </source>
</reference>
<dbReference type="AlphaFoldDB" id="A0A0V0ZT74"/>